<reference evidence="3" key="1">
    <citation type="submission" date="2017-09" db="EMBL/GenBank/DDBJ databases">
        <title>Depth-based differentiation of microbial function through sediment-hosted aquifers and enrichment of novel symbionts in the deep terrestrial subsurface.</title>
        <authorList>
            <person name="Probst A.J."/>
            <person name="Ladd B."/>
            <person name="Jarett J.K."/>
            <person name="Geller-Mcgrath D.E."/>
            <person name="Sieber C.M.K."/>
            <person name="Emerson J.B."/>
            <person name="Anantharaman K."/>
            <person name="Thomas B.C."/>
            <person name="Malmstrom R."/>
            <person name="Stieglmeier M."/>
            <person name="Klingl A."/>
            <person name="Woyke T."/>
            <person name="Ryan C.M."/>
            <person name="Banfield J.F."/>
        </authorList>
    </citation>
    <scope>NUCLEOTIDE SEQUENCE [LARGE SCALE GENOMIC DNA]</scope>
</reference>
<name>A0A2M7CHU4_9BACT</name>
<gene>
    <name evidence="2" type="ORF">COS38_02905</name>
</gene>
<proteinExistence type="predicted"/>
<evidence type="ECO:0000256" key="1">
    <source>
        <dbReference type="SAM" id="Phobius"/>
    </source>
</evidence>
<organism evidence="2 3">
    <name type="scientific">Candidatus Berkelbacteria bacterium CG03_land_8_20_14_0_80_40_36</name>
    <dbReference type="NCBI Taxonomy" id="1974509"/>
    <lineage>
        <taxon>Bacteria</taxon>
        <taxon>Candidatus Berkelbacteria</taxon>
    </lineage>
</organism>
<dbReference type="Proteomes" id="UP000229966">
    <property type="component" value="Unassembled WGS sequence"/>
</dbReference>
<dbReference type="AlphaFoldDB" id="A0A2M7CHU4"/>
<feature type="transmembrane region" description="Helical" evidence="1">
    <location>
        <begin position="6"/>
        <end position="26"/>
    </location>
</feature>
<dbReference type="EMBL" id="PEUM01000083">
    <property type="protein sequence ID" value="PIV25197.1"/>
    <property type="molecule type" value="Genomic_DNA"/>
</dbReference>
<comment type="caution">
    <text evidence="2">The sequence shown here is derived from an EMBL/GenBank/DDBJ whole genome shotgun (WGS) entry which is preliminary data.</text>
</comment>
<keyword evidence="1" id="KW-1133">Transmembrane helix</keyword>
<keyword evidence="1" id="KW-0812">Transmembrane</keyword>
<accession>A0A2M7CHU4</accession>
<evidence type="ECO:0000313" key="3">
    <source>
        <dbReference type="Proteomes" id="UP000229966"/>
    </source>
</evidence>
<sequence length="80" mass="8814">MRKNNLTIIGVILAVILTVGYILIYLSVQSKENTESTPDIILSNDLPQGLKLLDTKQKNGALPINISEEDTGRDNPFGQF</sequence>
<keyword evidence="1" id="KW-0472">Membrane</keyword>
<protein>
    <submittedName>
        <fullName evidence="2">Uncharacterized protein</fullName>
    </submittedName>
</protein>
<evidence type="ECO:0000313" key="2">
    <source>
        <dbReference type="EMBL" id="PIV25197.1"/>
    </source>
</evidence>